<dbReference type="GO" id="GO:0016020">
    <property type="term" value="C:membrane"/>
    <property type="evidence" value="ECO:0007669"/>
    <property type="project" value="InterPro"/>
</dbReference>
<dbReference type="GO" id="GO:0006633">
    <property type="term" value="P:fatty acid biosynthetic process"/>
    <property type="evidence" value="ECO:0007669"/>
    <property type="project" value="InterPro"/>
</dbReference>
<gene>
    <name evidence="4" type="ORF">L484_025441</name>
</gene>
<comment type="catalytic activity">
    <reaction evidence="2">
        <text>a very-long-chain acyl-CoA + malonyl-CoA + H(+) = a very-long-chain 3-oxoacyl-CoA + CO2 + CoA</text>
        <dbReference type="Rhea" id="RHEA:32727"/>
        <dbReference type="ChEBI" id="CHEBI:15378"/>
        <dbReference type="ChEBI" id="CHEBI:16526"/>
        <dbReference type="ChEBI" id="CHEBI:57287"/>
        <dbReference type="ChEBI" id="CHEBI:57384"/>
        <dbReference type="ChEBI" id="CHEBI:90725"/>
        <dbReference type="ChEBI" id="CHEBI:90736"/>
        <dbReference type="EC" id="2.3.1.199"/>
    </reaction>
</comment>
<sequence>MELLLATCLVPLIYSFICLYNLALQWRNSSCYMLAFECYKATEDRKLGTDTCVKIILRNKNLDLEGYRHMLKTITSSGLGEETYCPRNFTEGQEECATLSDALLEMDDIFFFTLDRLFKRTGVSPSQIDILVVNVSLFSPMPSLTSRIVNQYKLRNDIKAFNLSGMGFSGSLAAIDLVQRLFKTYKNKYAIVVSTESLGPNWYCGKDKTMMLANCLYRSGGCSLLFKNRRALKHRAILRVRSIGRTHLGSSDRPIGALFKRRMRMDTVVFNSQRTYQELPPKLLQ</sequence>
<dbReference type="EMBL" id="KE344510">
    <property type="protein sequence ID" value="EXB65360.1"/>
    <property type="molecule type" value="Genomic_DNA"/>
</dbReference>
<accession>W9RCZ2</accession>
<evidence type="ECO:0000256" key="2">
    <source>
        <dbReference type="ARBA" id="ARBA00047375"/>
    </source>
</evidence>
<dbReference type="Proteomes" id="UP000030645">
    <property type="component" value="Unassembled WGS sequence"/>
</dbReference>
<keyword evidence="1" id="KW-0012">Acyltransferase</keyword>
<reference evidence="5" key="1">
    <citation type="submission" date="2013-01" db="EMBL/GenBank/DDBJ databases">
        <title>Draft Genome Sequence of a Mulberry Tree, Morus notabilis C.K. Schneid.</title>
        <authorList>
            <person name="He N."/>
            <person name="Zhao S."/>
        </authorList>
    </citation>
    <scope>NUCLEOTIDE SEQUENCE</scope>
</reference>
<feature type="domain" description="FAE" evidence="3">
    <location>
        <begin position="26"/>
        <end position="260"/>
    </location>
</feature>
<dbReference type="InterPro" id="IPR016039">
    <property type="entry name" value="Thiolase-like"/>
</dbReference>
<dbReference type="Gene3D" id="3.40.47.10">
    <property type="match status" value="1"/>
</dbReference>
<dbReference type="AlphaFoldDB" id="W9RCZ2"/>
<evidence type="ECO:0000259" key="3">
    <source>
        <dbReference type="Pfam" id="PF08392"/>
    </source>
</evidence>
<evidence type="ECO:0000313" key="5">
    <source>
        <dbReference type="Proteomes" id="UP000030645"/>
    </source>
</evidence>
<dbReference type="GO" id="GO:0009922">
    <property type="term" value="F:fatty acid elongase activity"/>
    <property type="evidence" value="ECO:0007669"/>
    <property type="project" value="UniProtKB-EC"/>
</dbReference>
<keyword evidence="5" id="KW-1185">Reference proteome</keyword>
<keyword evidence="1" id="KW-0808">Transferase</keyword>
<dbReference type="STRING" id="981085.W9RCZ2"/>
<dbReference type="Pfam" id="PF08392">
    <property type="entry name" value="FAE1_CUT1_RppA"/>
    <property type="match status" value="1"/>
</dbReference>
<dbReference type="SUPFAM" id="SSF53901">
    <property type="entry name" value="Thiolase-like"/>
    <property type="match status" value="1"/>
</dbReference>
<evidence type="ECO:0000256" key="1">
    <source>
        <dbReference type="ARBA" id="ARBA00023315"/>
    </source>
</evidence>
<evidence type="ECO:0000313" key="4">
    <source>
        <dbReference type="EMBL" id="EXB65360.1"/>
    </source>
</evidence>
<proteinExistence type="predicted"/>
<organism evidence="4 5">
    <name type="scientific">Morus notabilis</name>
    <dbReference type="NCBI Taxonomy" id="981085"/>
    <lineage>
        <taxon>Eukaryota</taxon>
        <taxon>Viridiplantae</taxon>
        <taxon>Streptophyta</taxon>
        <taxon>Embryophyta</taxon>
        <taxon>Tracheophyta</taxon>
        <taxon>Spermatophyta</taxon>
        <taxon>Magnoliopsida</taxon>
        <taxon>eudicotyledons</taxon>
        <taxon>Gunneridae</taxon>
        <taxon>Pentapetalae</taxon>
        <taxon>rosids</taxon>
        <taxon>fabids</taxon>
        <taxon>Rosales</taxon>
        <taxon>Moraceae</taxon>
        <taxon>Moreae</taxon>
        <taxon>Morus</taxon>
    </lineage>
</organism>
<protein>
    <submittedName>
        <fullName evidence="4">3-ketoacyl-CoA synthase 21</fullName>
    </submittedName>
</protein>
<dbReference type="PANTHER" id="PTHR31561">
    <property type="entry name" value="3-KETOACYL-COA SYNTHASE"/>
    <property type="match status" value="1"/>
</dbReference>
<dbReference type="InterPro" id="IPR012392">
    <property type="entry name" value="3-ktacl-CoA_syn"/>
</dbReference>
<dbReference type="InterPro" id="IPR013601">
    <property type="entry name" value="FAE1_typ3_polyketide_synth"/>
</dbReference>
<name>W9RCZ2_9ROSA</name>